<comment type="caution">
    <text evidence="2">The sequence shown here is derived from an EMBL/GenBank/DDBJ whole genome shotgun (WGS) entry which is preliminary data.</text>
</comment>
<dbReference type="EMBL" id="QEKK01000027">
    <property type="protein sequence ID" value="PVY45349.1"/>
    <property type="molecule type" value="Genomic_DNA"/>
</dbReference>
<accession>A0A2U1B9K6</accession>
<dbReference type="Proteomes" id="UP000245778">
    <property type="component" value="Unassembled WGS sequence"/>
</dbReference>
<gene>
    <name evidence="2" type="ORF">C7373_1274</name>
</gene>
<sequence length="61" mass="6626">MGLFLCTIMAVLSLGGGILLFSGIGYLHTDKHSAAPYYILIGFGLLMLGFGFPLLFMVNWL</sequence>
<reference evidence="2 3" key="1">
    <citation type="submission" date="2018-04" db="EMBL/GenBank/DDBJ databases">
        <title>Genomic Encyclopedia of Type Strains, Phase IV (KMG-IV): sequencing the most valuable type-strain genomes for metagenomic binning, comparative biology and taxonomic classification.</title>
        <authorList>
            <person name="Goeker M."/>
        </authorList>
    </citation>
    <scope>NUCLEOTIDE SEQUENCE [LARGE SCALE GENOMIC DNA]</scope>
    <source>
        <strain evidence="2 3">DSM 26588</strain>
    </source>
</reference>
<proteinExistence type="predicted"/>
<dbReference type="AlphaFoldDB" id="A0A2U1B9K6"/>
<evidence type="ECO:0000313" key="2">
    <source>
        <dbReference type="EMBL" id="PVY45349.1"/>
    </source>
</evidence>
<keyword evidence="1" id="KW-0812">Transmembrane</keyword>
<keyword evidence="1" id="KW-0472">Membrane</keyword>
<evidence type="ECO:0000313" key="3">
    <source>
        <dbReference type="Proteomes" id="UP000245778"/>
    </source>
</evidence>
<organism evidence="2 3">
    <name type="scientific">Intestinimonas butyriciproducens</name>
    <dbReference type="NCBI Taxonomy" id="1297617"/>
    <lineage>
        <taxon>Bacteria</taxon>
        <taxon>Bacillati</taxon>
        <taxon>Bacillota</taxon>
        <taxon>Clostridia</taxon>
        <taxon>Eubacteriales</taxon>
        <taxon>Intestinimonas</taxon>
    </lineage>
</organism>
<protein>
    <submittedName>
        <fullName evidence="2">Uncharacterized protein</fullName>
    </submittedName>
</protein>
<evidence type="ECO:0000256" key="1">
    <source>
        <dbReference type="SAM" id="Phobius"/>
    </source>
</evidence>
<feature type="transmembrane region" description="Helical" evidence="1">
    <location>
        <begin position="37"/>
        <end position="58"/>
    </location>
</feature>
<name>A0A2U1B9K6_9FIRM</name>
<keyword evidence="1" id="KW-1133">Transmembrane helix</keyword>